<feature type="transmembrane region" description="Helical" evidence="1">
    <location>
        <begin position="182"/>
        <end position="200"/>
    </location>
</feature>
<feature type="signal peptide" evidence="2">
    <location>
        <begin position="1"/>
        <end position="26"/>
    </location>
</feature>
<evidence type="ECO:0000313" key="3">
    <source>
        <dbReference type="EMBL" id="XBX78161.1"/>
    </source>
</evidence>
<organism evidence="3">
    <name type="scientific">Microbacterium sp. A8/3-1</name>
    <dbReference type="NCBI Taxonomy" id="3160749"/>
    <lineage>
        <taxon>Bacteria</taxon>
        <taxon>Bacillati</taxon>
        <taxon>Actinomycetota</taxon>
        <taxon>Actinomycetes</taxon>
        <taxon>Micrococcales</taxon>
        <taxon>Microbacteriaceae</taxon>
        <taxon>Microbacterium</taxon>
    </lineage>
</organism>
<reference evidence="3" key="1">
    <citation type="submission" date="2024-06" db="EMBL/GenBank/DDBJ databases">
        <title>Draft genome sequence of Microbacterium sp. strain A8/3-1, isolated from Oxytropis tragacanthoides Fisch. ex DC. Root nodules in the Altai region of Russia.</title>
        <authorList>
            <person name="Sazanova A."/>
            <person name="Guro P."/>
            <person name="Kuznetsova I."/>
            <person name="Belimov A."/>
            <person name="Safronova V."/>
        </authorList>
    </citation>
    <scope>NUCLEOTIDE SEQUENCE</scope>
    <source>
        <strain evidence="3">A8/3-1</strain>
    </source>
</reference>
<evidence type="ECO:0000256" key="2">
    <source>
        <dbReference type="SAM" id="SignalP"/>
    </source>
</evidence>
<proteinExistence type="predicted"/>
<keyword evidence="1" id="KW-1133">Transmembrane helix</keyword>
<name>A0AAU7VWJ8_9MICO</name>
<keyword evidence="2" id="KW-0732">Signal</keyword>
<dbReference type="EMBL" id="CP158357">
    <property type="protein sequence ID" value="XBX78161.1"/>
    <property type="molecule type" value="Genomic_DNA"/>
</dbReference>
<gene>
    <name evidence="3" type="ORF">ABS642_19945</name>
</gene>
<evidence type="ECO:0000256" key="1">
    <source>
        <dbReference type="SAM" id="Phobius"/>
    </source>
</evidence>
<keyword evidence="1" id="KW-0472">Membrane</keyword>
<feature type="chain" id="PRO_5043829219" description="LPXTG-motif cell wall anchor domain-containing protein" evidence="2">
    <location>
        <begin position="27"/>
        <end position="212"/>
    </location>
</feature>
<evidence type="ECO:0008006" key="4">
    <source>
        <dbReference type="Google" id="ProtNLM"/>
    </source>
</evidence>
<protein>
    <recommendedName>
        <fullName evidence="4">LPXTG-motif cell wall anchor domain-containing protein</fullName>
    </recommendedName>
</protein>
<dbReference type="RefSeq" id="WP_350351488.1">
    <property type="nucleotide sequence ID" value="NZ_CP158357.1"/>
</dbReference>
<sequence length="212" mass="21525">MTRRLIAGLAALAAAGTLLVPSPAWAAPTTQVIQGEVLRLVSVADWDAASSLLPGVPVQWDVEVSADAPDPGLVHIGVSATGSATLLLDVFLCTRAWDASGCPGGATALRTDWIIPRDGAEIRLAEIADTEIAHLRLAITLDPADAGGSTDIRVHAEGAGETAVVGPDGGLATTGLAPIAPWLWSGGALLVLTGAALVIIRRRTRRDVGGGA</sequence>
<dbReference type="AlphaFoldDB" id="A0AAU7VWJ8"/>
<keyword evidence="1" id="KW-0812">Transmembrane</keyword>
<accession>A0AAU7VWJ8</accession>